<keyword evidence="1" id="KW-0472">Membrane</keyword>
<keyword evidence="4" id="KW-1185">Reference proteome</keyword>
<dbReference type="PANTHER" id="PTHR19353:SF19">
    <property type="entry name" value="DELTA(5) FATTY ACID DESATURASE C-RELATED"/>
    <property type="match status" value="1"/>
</dbReference>
<feature type="domain" description="Fatty acid desaturase" evidence="2">
    <location>
        <begin position="59"/>
        <end position="308"/>
    </location>
</feature>
<dbReference type="InterPro" id="IPR005804">
    <property type="entry name" value="FA_desaturase_dom"/>
</dbReference>
<dbReference type="RefSeq" id="WP_209602365.1">
    <property type="nucleotide sequence ID" value="NZ_JAGILA010000003.1"/>
</dbReference>
<organism evidence="3 4">
    <name type="scientific">Sinorhizobium kostiense</name>
    <dbReference type="NCBI Taxonomy" id="76747"/>
    <lineage>
        <taxon>Bacteria</taxon>
        <taxon>Pseudomonadati</taxon>
        <taxon>Pseudomonadota</taxon>
        <taxon>Alphaproteobacteria</taxon>
        <taxon>Hyphomicrobiales</taxon>
        <taxon>Rhizobiaceae</taxon>
        <taxon>Sinorhizobium/Ensifer group</taxon>
        <taxon>Sinorhizobium</taxon>
    </lineage>
</organism>
<feature type="transmembrane region" description="Helical" evidence="1">
    <location>
        <begin position="45"/>
        <end position="72"/>
    </location>
</feature>
<accession>A0ABS4QZX3</accession>
<proteinExistence type="predicted"/>
<evidence type="ECO:0000256" key="1">
    <source>
        <dbReference type="SAM" id="Phobius"/>
    </source>
</evidence>
<dbReference type="InterPro" id="IPR012171">
    <property type="entry name" value="Fatty_acid_desaturase"/>
</dbReference>
<feature type="transmembrane region" description="Helical" evidence="1">
    <location>
        <begin position="93"/>
        <end position="109"/>
    </location>
</feature>
<feature type="transmembrane region" description="Helical" evidence="1">
    <location>
        <begin position="221"/>
        <end position="239"/>
    </location>
</feature>
<dbReference type="EMBL" id="JAGILA010000003">
    <property type="protein sequence ID" value="MBP2236184.1"/>
    <property type="molecule type" value="Genomic_DNA"/>
</dbReference>
<dbReference type="CDD" id="cd03510">
    <property type="entry name" value="Rhizobitoxine-FADS-like"/>
    <property type="match status" value="1"/>
</dbReference>
<dbReference type="Proteomes" id="UP000730739">
    <property type="component" value="Unassembled WGS sequence"/>
</dbReference>
<evidence type="ECO:0000313" key="3">
    <source>
        <dbReference type="EMBL" id="MBP2236184.1"/>
    </source>
</evidence>
<reference evidence="3 4" key="1">
    <citation type="submission" date="2021-03" db="EMBL/GenBank/DDBJ databases">
        <title>Genomic Encyclopedia of Type Strains, Phase IV (KMG-IV): sequencing the most valuable type-strain genomes for metagenomic binning, comparative biology and taxonomic classification.</title>
        <authorList>
            <person name="Goeker M."/>
        </authorList>
    </citation>
    <scope>NUCLEOTIDE SEQUENCE [LARGE SCALE GENOMIC DNA]</scope>
    <source>
        <strain evidence="3 4">DSM 13372</strain>
    </source>
</reference>
<protein>
    <submittedName>
        <fullName evidence="3">Fatty acid desaturase</fullName>
    </submittedName>
</protein>
<dbReference type="PANTHER" id="PTHR19353">
    <property type="entry name" value="FATTY ACID DESATURASE 2"/>
    <property type="match status" value="1"/>
</dbReference>
<gene>
    <name evidence="3" type="ORF">J2Z31_002698</name>
</gene>
<comment type="caution">
    <text evidence="3">The sequence shown here is derived from an EMBL/GenBank/DDBJ whole genome shotgun (WGS) entry which is preliminary data.</text>
</comment>
<sequence>MTDRDVWPLKDGRYESVRFPSDVKKSLAALRTNNFTGALYIAKDYAVISAFAILASQVSWWFYPLALLFIGAHQRGLTTIAHDAAHKTLARNAKLNYFLGIVFAAYPLFQRHWAYRVSHVHLHHPHLGDPEKDPDLKFFVENGIYDVRHPNKYLWDIVIFPLIGGATLAYLKYIFTYRFKVVATDGDEVDKTGVLVDRWGFAAFWLAVVSGSIAFGFFDELILFWIIPYLTTFQIIGWFTEIAEHSPMCEVEDTNLYLTRNRKGNFIERILFGVNLDEYHLEHHLSPGIPFWLLKKAQKIRMADPEYQRVAATWGGLFCRGPEGQPSVISQLIARNRQLYETGRLTDGAVAGIV</sequence>
<name>A0ABS4QZX3_9HYPH</name>
<feature type="transmembrane region" description="Helical" evidence="1">
    <location>
        <begin position="196"/>
        <end position="215"/>
    </location>
</feature>
<keyword evidence="1" id="KW-1133">Transmembrane helix</keyword>
<feature type="transmembrane region" description="Helical" evidence="1">
    <location>
        <begin position="153"/>
        <end position="175"/>
    </location>
</feature>
<dbReference type="Pfam" id="PF00487">
    <property type="entry name" value="FA_desaturase"/>
    <property type="match status" value="1"/>
</dbReference>
<evidence type="ECO:0000313" key="4">
    <source>
        <dbReference type="Proteomes" id="UP000730739"/>
    </source>
</evidence>
<evidence type="ECO:0000259" key="2">
    <source>
        <dbReference type="Pfam" id="PF00487"/>
    </source>
</evidence>
<keyword evidence="1" id="KW-0812">Transmembrane</keyword>